<organism evidence="1 2">
    <name type="scientific">Collybia nuda</name>
    <dbReference type="NCBI Taxonomy" id="64659"/>
    <lineage>
        <taxon>Eukaryota</taxon>
        <taxon>Fungi</taxon>
        <taxon>Dikarya</taxon>
        <taxon>Basidiomycota</taxon>
        <taxon>Agaricomycotina</taxon>
        <taxon>Agaricomycetes</taxon>
        <taxon>Agaricomycetidae</taxon>
        <taxon>Agaricales</taxon>
        <taxon>Tricholomatineae</taxon>
        <taxon>Clitocybaceae</taxon>
        <taxon>Collybia</taxon>
    </lineage>
</organism>
<proteinExistence type="predicted"/>
<dbReference type="AlphaFoldDB" id="A0A9P6CDT9"/>
<accession>A0A9P6CDT9</accession>
<reference evidence="1" key="1">
    <citation type="submission" date="2020-11" db="EMBL/GenBank/DDBJ databases">
        <authorList>
            <consortium name="DOE Joint Genome Institute"/>
            <person name="Ahrendt S."/>
            <person name="Riley R."/>
            <person name="Andreopoulos W."/>
            <person name="Labutti K."/>
            <person name="Pangilinan J."/>
            <person name="Ruiz-Duenas F.J."/>
            <person name="Barrasa J.M."/>
            <person name="Sanchez-Garcia M."/>
            <person name="Camarero S."/>
            <person name="Miyauchi S."/>
            <person name="Serrano A."/>
            <person name="Linde D."/>
            <person name="Babiker R."/>
            <person name="Drula E."/>
            <person name="Ayuso-Fernandez I."/>
            <person name="Pacheco R."/>
            <person name="Padilla G."/>
            <person name="Ferreira P."/>
            <person name="Barriuso J."/>
            <person name="Kellner H."/>
            <person name="Castanera R."/>
            <person name="Alfaro M."/>
            <person name="Ramirez L."/>
            <person name="Pisabarro A.G."/>
            <person name="Kuo A."/>
            <person name="Tritt A."/>
            <person name="Lipzen A."/>
            <person name="He G."/>
            <person name="Yan M."/>
            <person name="Ng V."/>
            <person name="Cullen D."/>
            <person name="Martin F."/>
            <person name="Rosso M.-N."/>
            <person name="Henrissat B."/>
            <person name="Hibbett D."/>
            <person name="Martinez A.T."/>
            <person name="Grigoriev I.V."/>
        </authorList>
    </citation>
    <scope>NUCLEOTIDE SEQUENCE</scope>
    <source>
        <strain evidence="1">CBS 247.69</strain>
    </source>
</reference>
<dbReference type="EMBL" id="MU150275">
    <property type="protein sequence ID" value="KAF9462171.1"/>
    <property type="molecule type" value="Genomic_DNA"/>
</dbReference>
<sequence>MCRRLIERREEMRTRRELVKLSPEAYKKARRGKNAWSRREYVLDPKFYPCFLFDEDVNNEAALLSKLHGHVNVTTHCGM</sequence>
<evidence type="ECO:0000313" key="1">
    <source>
        <dbReference type="EMBL" id="KAF9462171.1"/>
    </source>
</evidence>
<gene>
    <name evidence="1" type="ORF">BDZ94DRAFT_1262099</name>
</gene>
<keyword evidence="2" id="KW-1185">Reference proteome</keyword>
<protein>
    <submittedName>
        <fullName evidence="1">Uncharacterized protein</fullName>
    </submittedName>
</protein>
<comment type="caution">
    <text evidence="1">The sequence shown here is derived from an EMBL/GenBank/DDBJ whole genome shotgun (WGS) entry which is preliminary data.</text>
</comment>
<evidence type="ECO:0000313" key="2">
    <source>
        <dbReference type="Proteomes" id="UP000807353"/>
    </source>
</evidence>
<dbReference type="Proteomes" id="UP000807353">
    <property type="component" value="Unassembled WGS sequence"/>
</dbReference>
<name>A0A9P6CDT9_9AGAR</name>